<dbReference type="PROSITE" id="PS51257">
    <property type="entry name" value="PROKAR_LIPOPROTEIN"/>
    <property type="match status" value="1"/>
</dbReference>
<accession>A0A382ZUK5</accession>
<dbReference type="AlphaFoldDB" id="A0A382ZUK5"/>
<dbReference type="EMBL" id="UINC01186770">
    <property type="protein sequence ID" value="SVD99152.1"/>
    <property type="molecule type" value="Genomic_DNA"/>
</dbReference>
<proteinExistence type="predicted"/>
<sequence>MKVPPDNGLECDDCVEVSSYISLFSLGCLNLSESILCRQLAESDTFPDPASIKIVFDPVTLS</sequence>
<reference evidence="1" key="1">
    <citation type="submission" date="2018-05" db="EMBL/GenBank/DDBJ databases">
        <authorList>
            <person name="Lanie J.A."/>
            <person name="Ng W.-L."/>
            <person name="Kazmierczak K.M."/>
            <person name="Andrzejewski T.M."/>
            <person name="Davidsen T.M."/>
            <person name="Wayne K.J."/>
            <person name="Tettelin H."/>
            <person name="Glass J.I."/>
            <person name="Rusch D."/>
            <person name="Podicherti R."/>
            <person name="Tsui H.-C.T."/>
            <person name="Winkler M.E."/>
        </authorList>
    </citation>
    <scope>NUCLEOTIDE SEQUENCE</scope>
</reference>
<name>A0A382ZUK5_9ZZZZ</name>
<protein>
    <submittedName>
        <fullName evidence="1">Uncharacterized protein</fullName>
    </submittedName>
</protein>
<gene>
    <name evidence="1" type="ORF">METZ01_LOCUS452006</name>
</gene>
<evidence type="ECO:0000313" key="1">
    <source>
        <dbReference type="EMBL" id="SVD99152.1"/>
    </source>
</evidence>
<organism evidence="1">
    <name type="scientific">marine metagenome</name>
    <dbReference type="NCBI Taxonomy" id="408172"/>
    <lineage>
        <taxon>unclassified sequences</taxon>
        <taxon>metagenomes</taxon>
        <taxon>ecological metagenomes</taxon>
    </lineage>
</organism>